<dbReference type="CDD" id="cd06225">
    <property type="entry name" value="HAMP"/>
    <property type="match status" value="1"/>
</dbReference>
<dbReference type="PROSITE" id="PS50885">
    <property type="entry name" value="HAMP"/>
    <property type="match status" value="1"/>
</dbReference>
<dbReference type="SUPFAM" id="SSF158472">
    <property type="entry name" value="HAMP domain-like"/>
    <property type="match status" value="1"/>
</dbReference>
<keyword evidence="6" id="KW-1185">Reference proteome</keyword>
<dbReference type="PANTHER" id="PTHR43081:SF1">
    <property type="entry name" value="ADENYLATE CYCLASE, TERMINAL-DIFFERENTIATION SPECIFIC"/>
    <property type="match status" value="1"/>
</dbReference>
<keyword evidence="2" id="KW-1133">Transmembrane helix</keyword>
<reference evidence="5 6" key="1">
    <citation type="submission" date="2016-12" db="EMBL/GenBank/DDBJ databases">
        <title>Isolation and genomic insights into novel planktonic Zetaproteobacteria from stratified waters of the Chesapeake Bay.</title>
        <authorList>
            <person name="McAllister S.M."/>
            <person name="Kato S."/>
            <person name="Chan C.S."/>
            <person name="Chiu B.K."/>
            <person name="Field E.K."/>
        </authorList>
    </citation>
    <scope>NUCLEOTIDE SEQUENCE [LARGE SCALE GENOMIC DNA]</scope>
    <source>
        <strain evidence="5 6">CP-5</strain>
    </source>
</reference>
<feature type="compositionally biased region" description="Basic and acidic residues" evidence="1">
    <location>
        <begin position="1"/>
        <end position="15"/>
    </location>
</feature>
<dbReference type="RefSeq" id="WP_232710160.1">
    <property type="nucleotide sequence ID" value="NZ_CP018799.1"/>
</dbReference>
<dbReference type="Gene3D" id="6.10.340.10">
    <property type="match status" value="1"/>
</dbReference>
<dbReference type="InterPro" id="IPR050697">
    <property type="entry name" value="Adenylyl/Guanylyl_Cyclase_3/4"/>
</dbReference>
<dbReference type="AlphaFoldDB" id="A0A2K8L0D8"/>
<dbReference type="SMART" id="SM00044">
    <property type="entry name" value="CYCc"/>
    <property type="match status" value="1"/>
</dbReference>
<feature type="transmembrane region" description="Helical" evidence="2">
    <location>
        <begin position="36"/>
        <end position="56"/>
    </location>
</feature>
<evidence type="ECO:0000313" key="6">
    <source>
        <dbReference type="Proteomes" id="UP000231701"/>
    </source>
</evidence>
<feature type="domain" description="Guanylate cyclase" evidence="3">
    <location>
        <begin position="291"/>
        <end position="421"/>
    </location>
</feature>
<proteinExistence type="predicted"/>
<gene>
    <name evidence="5" type="ORF">Ga0123461_2106</name>
</gene>
<dbReference type="Gene3D" id="3.30.70.1230">
    <property type="entry name" value="Nucleotide cyclase"/>
    <property type="match status" value="1"/>
</dbReference>
<dbReference type="SUPFAM" id="SSF55073">
    <property type="entry name" value="Nucleotide cyclase"/>
    <property type="match status" value="1"/>
</dbReference>
<feature type="transmembrane region" description="Helical" evidence="2">
    <location>
        <begin position="186"/>
        <end position="205"/>
    </location>
</feature>
<dbReference type="InterPro" id="IPR001054">
    <property type="entry name" value="A/G_cyclase"/>
</dbReference>
<evidence type="ECO:0000259" key="4">
    <source>
        <dbReference type="PROSITE" id="PS50885"/>
    </source>
</evidence>
<evidence type="ECO:0000259" key="3">
    <source>
        <dbReference type="PROSITE" id="PS50125"/>
    </source>
</evidence>
<dbReference type="InterPro" id="IPR003660">
    <property type="entry name" value="HAMP_dom"/>
</dbReference>
<keyword evidence="2" id="KW-0812">Transmembrane</keyword>
<dbReference type="PROSITE" id="PS50125">
    <property type="entry name" value="GUANYLATE_CYCLASE_2"/>
    <property type="match status" value="1"/>
</dbReference>
<dbReference type="PANTHER" id="PTHR43081">
    <property type="entry name" value="ADENYLATE CYCLASE, TERMINAL-DIFFERENTIATION SPECIFIC-RELATED"/>
    <property type="match status" value="1"/>
</dbReference>
<dbReference type="Proteomes" id="UP000231701">
    <property type="component" value="Chromosome"/>
</dbReference>
<dbReference type="GO" id="GO:0035556">
    <property type="term" value="P:intracellular signal transduction"/>
    <property type="evidence" value="ECO:0007669"/>
    <property type="project" value="InterPro"/>
</dbReference>
<evidence type="ECO:0000313" key="5">
    <source>
        <dbReference type="EMBL" id="ATX80512.1"/>
    </source>
</evidence>
<evidence type="ECO:0000256" key="2">
    <source>
        <dbReference type="SAM" id="Phobius"/>
    </source>
</evidence>
<dbReference type="GO" id="GO:0009190">
    <property type="term" value="P:cyclic nucleotide biosynthetic process"/>
    <property type="evidence" value="ECO:0007669"/>
    <property type="project" value="InterPro"/>
</dbReference>
<dbReference type="EMBL" id="CP018799">
    <property type="protein sequence ID" value="ATX80512.1"/>
    <property type="molecule type" value="Genomic_DNA"/>
</dbReference>
<protein>
    <submittedName>
        <fullName evidence="5">Adenylate cyclase, class 3</fullName>
    </submittedName>
</protein>
<feature type="domain" description="HAMP" evidence="4">
    <location>
        <begin position="206"/>
        <end position="258"/>
    </location>
</feature>
<keyword evidence="2" id="KW-0472">Membrane</keyword>
<dbReference type="KEGG" id="maes:Ga0123461_2106"/>
<evidence type="ECO:0000256" key="1">
    <source>
        <dbReference type="SAM" id="MobiDB-lite"/>
    </source>
</evidence>
<dbReference type="GO" id="GO:0004016">
    <property type="term" value="F:adenylate cyclase activity"/>
    <property type="evidence" value="ECO:0007669"/>
    <property type="project" value="UniProtKB-ARBA"/>
</dbReference>
<sequence length="499" mass="55144">MKKEELIAQENHQDQADSQAEPTVKFAPRIPIRWRWTMLVGFTVALAVVVLFFVILDIERDAWLESQAAQAELQVDRLADELKLPMLSGSSAETDLVVQGFLEKVPTVMGVLLKKADGITRGYGDVGDAKALAAAMAADNKVVRLPVVALWYAKRVVYADTALGNIAVRFSEQAWADIASQLVKQILMAALAVVLLSALWVYWLAGKMSQRLEMLANAARQVASGDYHVKMRVRGNDEISDAISQFNEMARELAHKEEMRRVFERYLNPKLVTDVFEGGSVKMENHRQEVSVLFADMVHFTSFSESTETEEVVNILNTHFEVFHRIIAYYGGHVDKYIGDAVMAVFNHPFADKDHARHAAKAGLAIAIVCKELGVIRSDGEPIAFRIGLNCGQAIAGNIGAARRLEYTVIGDAVNVASRMSGVGLGGELVMSRSTYEFLGDGFMFDSIGEKDIKGVSLELELGVVTVESEQVKRNIEHVVDLAFNLNLPEEIRTMEGDI</sequence>
<dbReference type="CDD" id="cd07302">
    <property type="entry name" value="CHD"/>
    <property type="match status" value="1"/>
</dbReference>
<dbReference type="GO" id="GO:0016020">
    <property type="term" value="C:membrane"/>
    <property type="evidence" value="ECO:0007669"/>
    <property type="project" value="InterPro"/>
</dbReference>
<accession>A0A2K8L0D8</accession>
<feature type="region of interest" description="Disordered" evidence="1">
    <location>
        <begin position="1"/>
        <end position="20"/>
    </location>
</feature>
<dbReference type="Pfam" id="PF00672">
    <property type="entry name" value="HAMP"/>
    <property type="match status" value="1"/>
</dbReference>
<dbReference type="SMART" id="SM00304">
    <property type="entry name" value="HAMP"/>
    <property type="match status" value="1"/>
</dbReference>
<dbReference type="InterPro" id="IPR029787">
    <property type="entry name" value="Nucleotide_cyclase"/>
</dbReference>
<dbReference type="Pfam" id="PF00211">
    <property type="entry name" value="Guanylate_cyc"/>
    <property type="match status" value="1"/>
</dbReference>
<organism evidence="5 6">
    <name type="scientific">Mariprofundus aestuarium</name>
    <dbReference type="NCBI Taxonomy" id="1921086"/>
    <lineage>
        <taxon>Bacteria</taxon>
        <taxon>Pseudomonadati</taxon>
        <taxon>Pseudomonadota</taxon>
        <taxon>Candidatius Mariprofundia</taxon>
        <taxon>Mariprofundales</taxon>
        <taxon>Mariprofundaceae</taxon>
        <taxon>Mariprofundus</taxon>
    </lineage>
</organism>
<name>A0A2K8L0D8_MARES</name>